<name>A0ABP8WKS8_9MICO</name>
<evidence type="ECO:0000313" key="3">
    <source>
        <dbReference type="EMBL" id="GAA4690729.1"/>
    </source>
</evidence>
<keyword evidence="1" id="KW-0732">Signal</keyword>
<dbReference type="PANTHER" id="PTHR43798:SF33">
    <property type="entry name" value="HYDROLASE, PUTATIVE (AFU_ORTHOLOGUE AFUA_2G14860)-RELATED"/>
    <property type="match status" value="1"/>
</dbReference>
<keyword evidence="4" id="KW-1185">Reference proteome</keyword>
<dbReference type="InterPro" id="IPR050266">
    <property type="entry name" value="AB_hydrolase_sf"/>
</dbReference>
<evidence type="ECO:0000259" key="2">
    <source>
        <dbReference type="Pfam" id="PF12146"/>
    </source>
</evidence>
<feature type="signal peptide" evidence="1">
    <location>
        <begin position="1"/>
        <end position="25"/>
    </location>
</feature>
<proteinExistence type="predicted"/>
<evidence type="ECO:0000256" key="1">
    <source>
        <dbReference type="SAM" id="SignalP"/>
    </source>
</evidence>
<reference evidence="4" key="1">
    <citation type="journal article" date="2019" name="Int. J. Syst. Evol. Microbiol.">
        <title>The Global Catalogue of Microorganisms (GCM) 10K type strain sequencing project: providing services to taxonomists for standard genome sequencing and annotation.</title>
        <authorList>
            <consortium name="The Broad Institute Genomics Platform"/>
            <consortium name="The Broad Institute Genome Sequencing Center for Infectious Disease"/>
            <person name="Wu L."/>
            <person name="Ma J."/>
        </authorList>
    </citation>
    <scope>NUCLEOTIDE SEQUENCE [LARGE SCALE GENOMIC DNA]</scope>
    <source>
        <strain evidence="4">JCM 17975</strain>
    </source>
</reference>
<feature type="chain" id="PRO_5045472701" description="Serine aminopeptidase S33 domain-containing protein" evidence="1">
    <location>
        <begin position="26"/>
        <end position="302"/>
    </location>
</feature>
<dbReference type="Gene3D" id="3.40.50.1820">
    <property type="entry name" value="alpha/beta hydrolase"/>
    <property type="match status" value="1"/>
</dbReference>
<protein>
    <recommendedName>
        <fullName evidence="2">Serine aminopeptidase S33 domain-containing protein</fullName>
    </recommendedName>
</protein>
<dbReference type="PANTHER" id="PTHR43798">
    <property type="entry name" value="MONOACYLGLYCEROL LIPASE"/>
    <property type="match status" value="1"/>
</dbReference>
<accession>A0ABP8WKS8</accession>
<evidence type="ECO:0000313" key="4">
    <source>
        <dbReference type="Proteomes" id="UP001500843"/>
    </source>
</evidence>
<dbReference type="RefSeq" id="WP_253871257.1">
    <property type="nucleotide sequence ID" value="NZ_BAABHM010000004.1"/>
</dbReference>
<sequence>MPQTQRATRATFRTLGRAAPPVALALGSAAFWRVGAPAPVRLADRAVHDSARRATLAHRPTFRHGRGPRAGAAGTVSVATYTWGDPGAPAVLLVHGWRSRASTFGRIVEDLTGAGLRVVAYDAPGHGASGGRRRTGLDDLAVIRRLSDAEDAPWAAVIGHSLGVLAAGTALHEGIEAERFTAISGLTSVRVTTDGFVRAAGIPWALRDRFATAAQRYGLPDHPDVYERFDLLTRTVPTSVPALWVHDAGDRMNPHRLSEQLHEAHAASSELFTTTGLGHNKILGDPAVRSRILDHLAAPASA</sequence>
<dbReference type="EMBL" id="BAABHM010000004">
    <property type="protein sequence ID" value="GAA4690729.1"/>
    <property type="molecule type" value="Genomic_DNA"/>
</dbReference>
<comment type="caution">
    <text evidence="3">The sequence shown here is derived from an EMBL/GenBank/DDBJ whole genome shotgun (WGS) entry which is preliminary data.</text>
</comment>
<dbReference type="InterPro" id="IPR029058">
    <property type="entry name" value="AB_hydrolase_fold"/>
</dbReference>
<gene>
    <name evidence="3" type="ORF">GCM10023198_06920</name>
</gene>
<dbReference type="Pfam" id="PF12146">
    <property type="entry name" value="Hydrolase_4"/>
    <property type="match status" value="1"/>
</dbReference>
<feature type="domain" description="Serine aminopeptidase S33" evidence="2">
    <location>
        <begin position="90"/>
        <end position="173"/>
    </location>
</feature>
<dbReference type="InterPro" id="IPR022742">
    <property type="entry name" value="Hydrolase_4"/>
</dbReference>
<dbReference type="Proteomes" id="UP001500843">
    <property type="component" value="Unassembled WGS sequence"/>
</dbReference>
<organism evidence="3 4">
    <name type="scientific">Promicromonospora umidemergens</name>
    <dbReference type="NCBI Taxonomy" id="629679"/>
    <lineage>
        <taxon>Bacteria</taxon>
        <taxon>Bacillati</taxon>
        <taxon>Actinomycetota</taxon>
        <taxon>Actinomycetes</taxon>
        <taxon>Micrococcales</taxon>
        <taxon>Promicromonosporaceae</taxon>
        <taxon>Promicromonospora</taxon>
    </lineage>
</organism>
<dbReference type="SUPFAM" id="SSF53474">
    <property type="entry name" value="alpha/beta-Hydrolases"/>
    <property type="match status" value="1"/>
</dbReference>